<keyword evidence="3" id="KW-1185">Reference proteome</keyword>
<sequence length="384" mass="42537">MKATLSASEILDILLTMPTRPTSETPQDCRGIYGLVDHHGALRYIGATKSEGESLNKRIHHRHRTGSEDHSHYFSRMYNTGRMFRLRNDETTAADGRIAKVLRNAFIAEYCGAVWVSLPDMVDIAELEAQVIALAQPEVVAWNRKGMGIYSEPVALVDKVIERLKLGPLEISALERQKERFDRSMAAALGKSETIPPLPSGSFQFFALDVETAHHDRGSICQIGVACVRYDNSIETWKTLVNPRTRHWVFSGLHGIDAKMVQGAPTIDTVLKVLDPFLMGRTVYQHSGFDRSAIRAACLALGRDEPAWYWQNSVSIARHAWPELKENGGFGLASLKKHLGLSFEHHDAGEDARAAAQVVLMAKRNHVTEGGRNLSEKNGSSGSS</sequence>
<evidence type="ECO:0000259" key="1">
    <source>
        <dbReference type="SMART" id="SM00479"/>
    </source>
</evidence>
<dbReference type="PANTHER" id="PTHR30231:SF42">
    <property type="entry name" value="EXONUCLEASE"/>
    <property type="match status" value="1"/>
</dbReference>
<dbReference type="Gene3D" id="3.30.420.10">
    <property type="entry name" value="Ribonuclease H-like superfamily/Ribonuclease H"/>
    <property type="match status" value="1"/>
</dbReference>
<evidence type="ECO:0000313" key="2">
    <source>
        <dbReference type="EMBL" id="MCG6559348.1"/>
    </source>
</evidence>
<reference evidence="2" key="1">
    <citation type="submission" date="2022-02" db="EMBL/GenBank/DDBJ databases">
        <title>The genome sequence of Ruegeria sp. 1NDH52C.</title>
        <authorList>
            <person name="Du J."/>
        </authorList>
    </citation>
    <scope>NUCLEOTIDE SEQUENCE</scope>
    <source>
        <strain evidence="2">1NDH52C</strain>
    </source>
</reference>
<comment type="caution">
    <text evidence="2">The sequence shown here is derived from an EMBL/GenBank/DDBJ whole genome shotgun (WGS) entry which is preliminary data.</text>
</comment>
<dbReference type="InterPro" id="IPR013520">
    <property type="entry name" value="Ribonucl_H"/>
</dbReference>
<dbReference type="Proteomes" id="UP001165279">
    <property type="component" value="Unassembled WGS sequence"/>
</dbReference>
<accession>A0ABS9NYM5</accession>
<proteinExistence type="predicted"/>
<dbReference type="InterPro" id="IPR012337">
    <property type="entry name" value="RNaseH-like_sf"/>
</dbReference>
<feature type="domain" description="Exonuclease" evidence="1">
    <location>
        <begin position="204"/>
        <end position="368"/>
    </location>
</feature>
<dbReference type="EMBL" id="JAKOEM010000013">
    <property type="protein sequence ID" value="MCG6559348.1"/>
    <property type="molecule type" value="Genomic_DNA"/>
</dbReference>
<evidence type="ECO:0000313" key="3">
    <source>
        <dbReference type="Proteomes" id="UP001165279"/>
    </source>
</evidence>
<dbReference type="InterPro" id="IPR036397">
    <property type="entry name" value="RNaseH_sf"/>
</dbReference>
<dbReference type="SMART" id="SM00479">
    <property type="entry name" value="EXOIII"/>
    <property type="match status" value="1"/>
</dbReference>
<protein>
    <recommendedName>
        <fullName evidence="1">Exonuclease domain-containing protein</fullName>
    </recommendedName>
</protein>
<gene>
    <name evidence="2" type="ORF">MB818_14135</name>
</gene>
<dbReference type="Pfam" id="PF00929">
    <property type="entry name" value="RNase_T"/>
    <property type="match status" value="1"/>
</dbReference>
<dbReference type="PANTHER" id="PTHR30231">
    <property type="entry name" value="DNA POLYMERASE III SUBUNIT EPSILON"/>
    <property type="match status" value="1"/>
</dbReference>
<dbReference type="SUPFAM" id="SSF53098">
    <property type="entry name" value="Ribonuclease H-like"/>
    <property type="match status" value="1"/>
</dbReference>
<organism evidence="2 3">
    <name type="scientific">Ruegeria alba</name>
    <dbReference type="NCBI Taxonomy" id="2916756"/>
    <lineage>
        <taxon>Bacteria</taxon>
        <taxon>Pseudomonadati</taxon>
        <taxon>Pseudomonadota</taxon>
        <taxon>Alphaproteobacteria</taxon>
        <taxon>Rhodobacterales</taxon>
        <taxon>Roseobacteraceae</taxon>
        <taxon>Ruegeria</taxon>
    </lineage>
</organism>
<name>A0ABS9NYM5_9RHOB</name>